<gene>
    <name evidence="3" type="ORF">CYD53_101154</name>
</gene>
<keyword evidence="1" id="KW-0175">Coiled coil</keyword>
<feature type="compositionally biased region" description="Basic and acidic residues" evidence="2">
    <location>
        <begin position="369"/>
        <end position="378"/>
    </location>
</feature>
<reference evidence="3 4" key="1">
    <citation type="submission" date="2018-01" db="EMBL/GenBank/DDBJ databases">
        <title>Genomic Encyclopedia of Type Strains, Phase III (KMG-III): the genomes of soil and plant-associated and newly described type strains.</title>
        <authorList>
            <person name="Whitman W."/>
        </authorList>
    </citation>
    <scope>NUCLEOTIDE SEQUENCE [LARGE SCALE GENOMIC DNA]</scope>
    <source>
        <strain evidence="3 4">1131</strain>
    </source>
</reference>
<accession>A0A2S4MPF5</accession>
<dbReference type="RefSeq" id="WP_103716242.1">
    <property type="nucleotide sequence ID" value="NZ_PQFZ01000001.1"/>
</dbReference>
<feature type="compositionally biased region" description="Low complexity" evidence="2">
    <location>
        <begin position="379"/>
        <end position="390"/>
    </location>
</feature>
<name>A0A2S4MPF5_9HYPH</name>
<evidence type="ECO:0000313" key="3">
    <source>
        <dbReference type="EMBL" id="POR56633.1"/>
    </source>
</evidence>
<protein>
    <submittedName>
        <fullName evidence="3">Uncharacterized protein</fullName>
    </submittedName>
</protein>
<sequence>MIEAVMLVMLGFLSATLLALAAVPALARRADRLARKRAEAAFPLSLAEIAADRDHLRAELALRARGLEQQAERGFAAKAAAMQDIGRRDMRISQLERDLRAGEARIADLDADLTATRGKLVETQARLAAESASHVETGQLLDKRVADLAVLERSLAEARMALTGTSADLSARAAELDQERATLGRVQALLSERDAELAALRAQSDVMQASQLKHQTQMLVLEGQSFELSSRLAAAEHGLAVTKTALSAMTVDRDSERLRADTLSTRAAQAEAGLAAADAASAVAAAEIRRFQSLLKQEAEALALEIQAREAAERLAEEIKAARLGAEHKLKQENEALRGYLREREERLETLHAEIQTLQGALVQARTERDVPKRDDVKPAVPVTSAAVPASGKTALRRDIMKASERLKTGRPKQEAAE</sequence>
<organism evidence="3 4">
    <name type="scientific">Bosea psychrotolerans</name>
    <dbReference type="NCBI Taxonomy" id="1871628"/>
    <lineage>
        <taxon>Bacteria</taxon>
        <taxon>Pseudomonadati</taxon>
        <taxon>Pseudomonadota</taxon>
        <taxon>Alphaproteobacteria</taxon>
        <taxon>Hyphomicrobiales</taxon>
        <taxon>Boseaceae</taxon>
        <taxon>Bosea</taxon>
    </lineage>
</organism>
<keyword evidence="4" id="KW-1185">Reference proteome</keyword>
<dbReference type="OrthoDB" id="7826912at2"/>
<evidence type="ECO:0000256" key="1">
    <source>
        <dbReference type="SAM" id="Coils"/>
    </source>
</evidence>
<proteinExistence type="predicted"/>
<evidence type="ECO:0000313" key="4">
    <source>
        <dbReference type="Proteomes" id="UP000236919"/>
    </source>
</evidence>
<feature type="coiled-coil region" evidence="1">
    <location>
        <begin position="341"/>
        <end position="368"/>
    </location>
</feature>
<feature type="region of interest" description="Disordered" evidence="2">
    <location>
        <begin position="369"/>
        <end position="394"/>
    </location>
</feature>
<dbReference type="Proteomes" id="UP000236919">
    <property type="component" value="Unassembled WGS sequence"/>
</dbReference>
<evidence type="ECO:0000256" key="2">
    <source>
        <dbReference type="SAM" id="MobiDB-lite"/>
    </source>
</evidence>
<dbReference type="AlphaFoldDB" id="A0A2S4MPF5"/>
<comment type="caution">
    <text evidence="3">The sequence shown here is derived from an EMBL/GenBank/DDBJ whole genome shotgun (WGS) entry which is preliminary data.</text>
</comment>
<dbReference type="EMBL" id="PQFZ01000001">
    <property type="protein sequence ID" value="POR56633.1"/>
    <property type="molecule type" value="Genomic_DNA"/>
</dbReference>